<evidence type="ECO:0000256" key="6">
    <source>
        <dbReference type="ARBA" id="ARBA00022692"/>
    </source>
</evidence>
<dbReference type="EMBL" id="JBHTEF010000001">
    <property type="protein sequence ID" value="MFC7581236.1"/>
    <property type="molecule type" value="Genomic_DNA"/>
</dbReference>
<reference evidence="13" key="1">
    <citation type="journal article" date="2019" name="Int. J. Syst. Evol. Microbiol.">
        <title>The Global Catalogue of Microorganisms (GCM) 10K type strain sequencing project: providing services to taxonomists for standard genome sequencing and annotation.</title>
        <authorList>
            <consortium name="The Broad Institute Genomics Platform"/>
            <consortium name="The Broad Institute Genome Sequencing Center for Infectious Disease"/>
            <person name="Wu L."/>
            <person name="Ma J."/>
        </authorList>
    </citation>
    <scope>NUCLEOTIDE SEQUENCE [LARGE SCALE GENOMIC DNA]</scope>
    <source>
        <strain evidence="13">CCUG 56698</strain>
    </source>
</reference>
<dbReference type="RefSeq" id="WP_380974355.1">
    <property type="nucleotide sequence ID" value="NZ_JBHTEF010000001.1"/>
</dbReference>
<keyword evidence="6 11" id="KW-0812">Transmembrane</keyword>
<dbReference type="InterPro" id="IPR001851">
    <property type="entry name" value="ABC_transp_permease"/>
</dbReference>
<comment type="subcellular location">
    <subcellularLocation>
        <location evidence="1">Cell membrane</location>
        <topology evidence="1">Multi-pass membrane protein</topology>
    </subcellularLocation>
</comment>
<dbReference type="Pfam" id="PF02653">
    <property type="entry name" value="BPD_transp_2"/>
    <property type="match status" value="1"/>
</dbReference>
<keyword evidence="2" id="KW-0813">Transport</keyword>
<keyword evidence="7 11" id="KW-1133">Transmembrane helix</keyword>
<evidence type="ECO:0000313" key="13">
    <source>
        <dbReference type="Proteomes" id="UP001596527"/>
    </source>
</evidence>
<keyword evidence="8 11" id="KW-0472">Membrane</keyword>
<evidence type="ECO:0000256" key="4">
    <source>
        <dbReference type="ARBA" id="ARBA00022519"/>
    </source>
</evidence>
<feature type="transmembrane region" description="Helical" evidence="11">
    <location>
        <begin position="51"/>
        <end position="72"/>
    </location>
</feature>
<sequence>MRFLRQLFGSTLHQYVMAVVLAVLVVVLNVASGGRMLTPSNLQNLVTSNAYVLVLAIGMVLVVVIGQIDLSVGSVAAVVSMSVALLMNRAGLPWWAGLLAGVAMGAAIGAFQGFFLARAGIPGFITTLAGMMIFRGIAQWESGALSVPVPEQFVYLGAGYLPEWGPTWTGMNNSTLVLGIVVAALLGVRQQTSYRRHVSRLGGEVQNWIPNTRTALVVLVVGWLTWLFGSGRPTTSFPVPGLIVLVLVLVYHLVTQRTAFGRHIYAVGGNSVAASLSGVDIRRVQFAVMVNMGVLSALAGMMFAGRSTAAGPQDGSLWELDAIAAVFVGGAAVGGGVGTVLGGVLGGLVMAVLNNGLLLLGVGSDLSRTIKGIVLLIAVCIDLYLRRKDRPSIAGRLFAGVQLNRTPSPAPLS</sequence>
<gene>
    <name evidence="12" type="ORF">ACFQWG_08520</name>
</gene>
<dbReference type="PANTHER" id="PTHR32196:SF32">
    <property type="entry name" value="XYLOSE TRANSPORT SYSTEM PERMEASE PROTEIN XYLH"/>
    <property type="match status" value="1"/>
</dbReference>
<evidence type="ECO:0000256" key="3">
    <source>
        <dbReference type="ARBA" id="ARBA00022475"/>
    </source>
</evidence>
<organism evidence="12 13">
    <name type="scientific">Schaalia naturae</name>
    <dbReference type="NCBI Taxonomy" id="635203"/>
    <lineage>
        <taxon>Bacteria</taxon>
        <taxon>Bacillati</taxon>
        <taxon>Actinomycetota</taxon>
        <taxon>Actinomycetes</taxon>
        <taxon>Actinomycetales</taxon>
        <taxon>Actinomycetaceae</taxon>
        <taxon>Schaalia</taxon>
    </lineage>
</organism>
<keyword evidence="3" id="KW-1003">Cell membrane</keyword>
<dbReference type="Proteomes" id="UP001596527">
    <property type="component" value="Unassembled WGS sequence"/>
</dbReference>
<name>A0ABW2SM85_9ACTO</name>
<evidence type="ECO:0000256" key="7">
    <source>
        <dbReference type="ARBA" id="ARBA00022989"/>
    </source>
</evidence>
<feature type="transmembrane region" description="Helical" evidence="11">
    <location>
        <begin position="12"/>
        <end position="31"/>
    </location>
</feature>
<proteinExistence type="predicted"/>
<comment type="caution">
    <text evidence="12">The sequence shown here is derived from an EMBL/GenBank/DDBJ whole genome shotgun (WGS) entry which is preliminary data.</text>
</comment>
<evidence type="ECO:0000256" key="5">
    <source>
        <dbReference type="ARBA" id="ARBA00022597"/>
    </source>
</evidence>
<keyword evidence="4" id="KW-0997">Cell inner membrane</keyword>
<evidence type="ECO:0000256" key="9">
    <source>
        <dbReference type="ARBA" id="ARBA00035611"/>
    </source>
</evidence>
<evidence type="ECO:0000256" key="2">
    <source>
        <dbReference type="ARBA" id="ARBA00022448"/>
    </source>
</evidence>
<dbReference type="PANTHER" id="PTHR32196">
    <property type="entry name" value="ABC TRANSPORTER PERMEASE PROTEIN YPHD-RELATED-RELATED"/>
    <property type="match status" value="1"/>
</dbReference>
<accession>A0ABW2SM85</accession>
<feature type="transmembrane region" description="Helical" evidence="11">
    <location>
        <begin position="92"/>
        <end position="112"/>
    </location>
</feature>
<feature type="transmembrane region" description="Helical" evidence="11">
    <location>
        <begin position="119"/>
        <end position="138"/>
    </location>
</feature>
<feature type="transmembrane region" description="Helical" evidence="11">
    <location>
        <begin position="208"/>
        <end position="229"/>
    </location>
</feature>
<protein>
    <recommendedName>
        <fullName evidence="10">Xylose transport system permease protein XylH</fullName>
    </recommendedName>
</protein>
<feature type="transmembrane region" description="Helical" evidence="11">
    <location>
        <begin position="170"/>
        <end position="188"/>
    </location>
</feature>
<comment type="function">
    <text evidence="9">Part of the binding-protein-dependent transport system for D-xylose. Probably responsible for the translocation of the substrate across the membrane.</text>
</comment>
<evidence type="ECO:0000256" key="11">
    <source>
        <dbReference type="SAM" id="Phobius"/>
    </source>
</evidence>
<evidence type="ECO:0000256" key="8">
    <source>
        <dbReference type="ARBA" id="ARBA00023136"/>
    </source>
</evidence>
<feature type="transmembrane region" description="Helical" evidence="11">
    <location>
        <begin position="317"/>
        <end position="337"/>
    </location>
</feature>
<dbReference type="CDD" id="cd06579">
    <property type="entry name" value="TM_PBP1_transp_AraH_like"/>
    <property type="match status" value="1"/>
</dbReference>
<evidence type="ECO:0000256" key="10">
    <source>
        <dbReference type="ARBA" id="ARBA00035686"/>
    </source>
</evidence>
<keyword evidence="13" id="KW-1185">Reference proteome</keyword>
<feature type="transmembrane region" description="Helical" evidence="11">
    <location>
        <begin position="235"/>
        <end position="254"/>
    </location>
</feature>
<evidence type="ECO:0000256" key="1">
    <source>
        <dbReference type="ARBA" id="ARBA00004651"/>
    </source>
</evidence>
<feature type="transmembrane region" description="Helical" evidence="11">
    <location>
        <begin position="286"/>
        <end position="305"/>
    </location>
</feature>
<keyword evidence="5" id="KW-0762">Sugar transport</keyword>
<evidence type="ECO:0000313" key="12">
    <source>
        <dbReference type="EMBL" id="MFC7581236.1"/>
    </source>
</evidence>